<evidence type="ECO:0000256" key="1">
    <source>
        <dbReference type="SAM" id="Phobius"/>
    </source>
</evidence>
<dbReference type="EMBL" id="CP046522">
    <property type="protein sequence ID" value="QGU94724.1"/>
    <property type="molecule type" value="Genomic_DNA"/>
</dbReference>
<feature type="transmembrane region" description="Helical" evidence="1">
    <location>
        <begin position="198"/>
        <end position="219"/>
    </location>
</feature>
<keyword evidence="1" id="KW-0812">Transmembrane</keyword>
<keyword evidence="4" id="KW-1185">Reference proteome</keyword>
<proteinExistence type="predicted"/>
<feature type="domain" description="DUF112" evidence="2">
    <location>
        <begin position="18"/>
        <end position="436"/>
    </location>
</feature>
<feature type="transmembrane region" description="Helical" evidence="1">
    <location>
        <begin position="167"/>
        <end position="186"/>
    </location>
</feature>
<accession>A0A6I6F0C9</accession>
<dbReference type="PANTHER" id="PTHR35342">
    <property type="entry name" value="TRICARBOXYLIC TRANSPORT PROTEIN"/>
    <property type="match status" value="1"/>
</dbReference>
<sequence length="502" mass="52645">MLQLLLQGFSAVFQVNTLIMIVGGVAAGIAIGSLPGLTATMGVALLLPLTFGMDAQAGILLLLGIYAGAMYGGSISAILLKTPGTPAAAATALDGFEMSKRGEAGRALGLSTIASFGGGILSVIMLILISPQLAKLALKFSSPEYFALAMFGISIIASVSGKHLLKGLIAGIVGLLISTIGIDLVTGYQRFTFGNMNLFNGLSFIPVMIGLFALSQAFVSVEGMIKSAQIKQRVDRVLPTRDDIKTVFTTILRSGLIGTFIGIIPGAGGDIGAFVAYNEAKRFSKHPDKFGTGIPEAIAAPEAANNGVTGGAMVPLLTLGIPGDAVTAIMLGALIMQGLQPGPLLFKDHGPLVYTIFAGFLIANIFVLILGLCGIKLFTKVINIPSYILTPVIITLCIVGSYAINNNPFDVMVMFVSGFIGYIMEKLEYPASPIILALILGPMAERELRKSLILSGGKIDILFTRPISAVLLILAIITLFMPIIKNILGKNKQKKEDAKCLQ</sequence>
<feature type="transmembrane region" description="Helical" evidence="1">
    <location>
        <begin position="20"/>
        <end position="47"/>
    </location>
</feature>
<feature type="transmembrane region" description="Helical" evidence="1">
    <location>
        <begin position="411"/>
        <end position="441"/>
    </location>
</feature>
<feature type="transmembrane region" description="Helical" evidence="1">
    <location>
        <begin position="256"/>
        <end position="277"/>
    </location>
</feature>
<feature type="transmembrane region" description="Helical" evidence="1">
    <location>
        <begin position="387"/>
        <end position="405"/>
    </location>
</feature>
<dbReference type="AlphaFoldDB" id="A0A6I6F0C9"/>
<evidence type="ECO:0000313" key="3">
    <source>
        <dbReference type="EMBL" id="QGU94724.1"/>
    </source>
</evidence>
<dbReference type="Pfam" id="PF01970">
    <property type="entry name" value="TctA"/>
    <property type="match status" value="1"/>
</dbReference>
<feature type="transmembrane region" description="Helical" evidence="1">
    <location>
        <begin position="316"/>
        <end position="339"/>
    </location>
</feature>
<name>A0A6I6F0C9_9CLOT</name>
<organism evidence="3 4">
    <name type="scientific">Clostridium bovifaecis</name>
    <dbReference type="NCBI Taxonomy" id="2184719"/>
    <lineage>
        <taxon>Bacteria</taxon>
        <taxon>Bacillati</taxon>
        <taxon>Bacillota</taxon>
        <taxon>Clostridia</taxon>
        <taxon>Eubacteriales</taxon>
        <taxon>Clostridiaceae</taxon>
        <taxon>Clostridium</taxon>
    </lineage>
</organism>
<reference evidence="3 4" key="1">
    <citation type="submission" date="2019-12" db="EMBL/GenBank/DDBJ databases">
        <title>Genome sequenceing of Clostridium bovifaecis.</title>
        <authorList>
            <person name="Yao Y."/>
        </authorList>
    </citation>
    <scope>NUCLEOTIDE SEQUENCE [LARGE SCALE GENOMIC DNA]</scope>
    <source>
        <strain evidence="3 4">BXX</strain>
    </source>
</reference>
<feature type="transmembrane region" description="Helical" evidence="1">
    <location>
        <begin position="462"/>
        <end position="484"/>
    </location>
</feature>
<dbReference type="InterPro" id="IPR002823">
    <property type="entry name" value="DUF112_TM"/>
</dbReference>
<gene>
    <name evidence="3" type="ORF">GOM49_06090</name>
</gene>
<keyword evidence="1" id="KW-1133">Transmembrane helix</keyword>
<feature type="transmembrane region" description="Helical" evidence="1">
    <location>
        <begin position="142"/>
        <end position="161"/>
    </location>
</feature>
<feature type="transmembrane region" description="Helical" evidence="1">
    <location>
        <begin position="351"/>
        <end position="375"/>
    </location>
</feature>
<evidence type="ECO:0000259" key="2">
    <source>
        <dbReference type="Pfam" id="PF01970"/>
    </source>
</evidence>
<feature type="transmembrane region" description="Helical" evidence="1">
    <location>
        <begin position="59"/>
        <end position="80"/>
    </location>
</feature>
<protein>
    <submittedName>
        <fullName evidence="3">C4-dicarboxylate ABC transporter permease</fullName>
    </submittedName>
</protein>
<dbReference type="Proteomes" id="UP000422764">
    <property type="component" value="Chromosome"/>
</dbReference>
<feature type="transmembrane region" description="Helical" evidence="1">
    <location>
        <begin position="107"/>
        <end position="130"/>
    </location>
</feature>
<keyword evidence="1" id="KW-0472">Membrane</keyword>
<evidence type="ECO:0000313" key="4">
    <source>
        <dbReference type="Proteomes" id="UP000422764"/>
    </source>
</evidence>
<dbReference type="PANTHER" id="PTHR35342:SF5">
    <property type="entry name" value="TRICARBOXYLIC TRANSPORT PROTEIN"/>
    <property type="match status" value="1"/>
</dbReference>